<dbReference type="PANTHER" id="PTHR46230:SF7">
    <property type="entry name" value="BOLA-LIKE PROTEIN 1"/>
    <property type="match status" value="1"/>
</dbReference>
<evidence type="ECO:0000256" key="1">
    <source>
        <dbReference type="RuleBase" id="RU003860"/>
    </source>
</evidence>
<dbReference type="GO" id="GO:0044572">
    <property type="term" value="P:[4Fe-4S] cluster assembly"/>
    <property type="evidence" value="ECO:0007669"/>
    <property type="project" value="TreeGrafter"/>
</dbReference>
<name>A0A316YQJ4_9BASI</name>
<dbReference type="Gene3D" id="3.30.300.90">
    <property type="entry name" value="BolA-like"/>
    <property type="match status" value="1"/>
</dbReference>
<dbReference type="Pfam" id="PF01722">
    <property type="entry name" value="BolA"/>
    <property type="match status" value="1"/>
</dbReference>
<dbReference type="STRING" id="215250.A0A316YQJ4"/>
<dbReference type="EMBL" id="KZ819636">
    <property type="protein sequence ID" value="PWN90035.1"/>
    <property type="molecule type" value="Genomic_DNA"/>
</dbReference>
<keyword evidence="3" id="KW-1185">Reference proteome</keyword>
<dbReference type="OrthoDB" id="411584at2759"/>
<dbReference type="GeneID" id="37043457"/>
<dbReference type="Proteomes" id="UP000245768">
    <property type="component" value="Unassembled WGS sequence"/>
</dbReference>
<accession>A0A316YQJ4</accession>
<dbReference type="RefSeq" id="XP_025377233.1">
    <property type="nucleotide sequence ID" value="XM_025521541.1"/>
</dbReference>
<dbReference type="FunCoup" id="A0A316YQJ4">
    <property type="interactions" value="34"/>
</dbReference>
<comment type="similarity">
    <text evidence="1">Belongs to the BolA/IbaG family.</text>
</comment>
<dbReference type="InterPro" id="IPR002634">
    <property type="entry name" value="BolA"/>
</dbReference>
<dbReference type="PANTHER" id="PTHR46230">
    <property type="match status" value="1"/>
</dbReference>
<dbReference type="SUPFAM" id="SSF82657">
    <property type="entry name" value="BolA-like"/>
    <property type="match status" value="1"/>
</dbReference>
<dbReference type="InterPro" id="IPR036065">
    <property type="entry name" value="BolA-like_sf"/>
</dbReference>
<reference evidence="2 3" key="1">
    <citation type="journal article" date="2018" name="Mol. Biol. Evol.">
        <title>Broad Genomic Sampling Reveals a Smut Pathogenic Ancestry of the Fungal Clade Ustilaginomycotina.</title>
        <authorList>
            <person name="Kijpornyongpan T."/>
            <person name="Mondo S.J."/>
            <person name="Barry K."/>
            <person name="Sandor L."/>
            <person name="Lee J."/>
            <person name="Lipzen A."/>
            <person name="Pangilinan J."/>
            <person name="LaButti K."/>
            <person name="Hainaut M."/>
            <person name="Henrissat B."/>
            <person name="Grigoriev I.V."/>
            <person name="Spatafora J.W."/>
            <person name="Aime M.C."/>
        </authorList>
    </citation>
    <scope>NUCLEOTIDE SEQUENCE [LARGE SCALE GENOMIC DNA]</scope>
    <source>
        <strain evidence="2 3">MCA 4198</strain>
    </source>
</reference>
<evidence type="ECO:0000313" key="3">
    <source>
        <dbReference type="Proteomes" id="UP000245768"/>
    </source>
</evidence>
<dbReference type="GO" id="GO:0005759">
    <property type="term" value="C:mitochondrial matrix"/>
    <property type="evidence" value="ECO:0007669"/>
    <property type="project" value="TreeGrafter"/>
</dbReference>
<protein>
    <submittedName>
        <fullName evidence="2">Bola-domain-containing protein</fullName>
    </submittedName>
</protein>
<gene>
    <name evidence="2" type="ORF">FA10DRAFT_266553</name>
</gene>
<dbReference type="InParanoid" id="A0A316YQJ4"/>
<proteinExistence type="inferred from homology"/>
<sequence length="142" mass="15730">MPLLQVRGALTQLVTKQSPLFTAHRWYARATAMGDLTPIESSMRDKLVQEFTPSVLNIRNDSSKHAHHAAMVAQGGGNGETHFFVEIVSQAFEGKTQIWRHRAVNNLMKDEFAKGLHALSLRTKTPAEAEKEAAFDKASSKS</sequence>
<organism evidence="2 3">
    <name type="scientific">Acaromyces ingoldii</name>
    <dbReference type="NCBI Taxonomy" id="215250"/>
    <lineage>
        <taxon>Eukaryota</taxon>
        <taxon>Fungi</taxon>
        <taxon>Dikarya</taxon>
        <taxon>Basidiomycota</taxon>
        <taxon>Ustilaginomycotina</taxon>
        <taxon>Exobasidiomycetes</taxon>
        <taxon>Exobasidiales</taxon>
        <taxon>Cryptobasidiaceae</taxon>
        <taxon>Acaromyces</taxon>
    </lineage>
</organism>
<evidence type="ECO:0000313" key="2">
    <source>
        <dbReference type="EMBL" id="PWN90035.1"/>
    </source>
</evidence>
<dbReference type="AlphaFoldDB" id="A0A316YQJ4"/>